<dbReference type="KEGG" id="halu:HUG12_07650"/>
<evidence type="ECO:0000313" key="2">
    <source>
        <dbReference type="EMBL" id="QLG61605.1"/>
    </source>
</evidence>
<dbReference type="GeneID" id="56037323"/>
<evidence type="ECO:0000313" key="3">
    <source>
        <dbReference type="Proteomes" id="UP000509626"/>
    </source>
</evidence>
<dbReference type="Gene3D" id="2.40.128.630">
    <property type="match status" value="1"/>
</dbReference>
<dbReference type="AlphaFoldDB" id="A0A7D5QJS4"/>
<accession>A0A7D5QJS4</accession>
<dbReference type="InterPro" id="IPR011047">
    <property type="entry name" value="Quinoprotein_ADH-like_sf"/>
</dbReference>
<dbReference type="InterPro" id="IPR015943">
    <property type="entry name" value="WD40/YVTN_repeat-like_dom_sf"/>
</dbReference>
<dbReference type="RefSeq" id="WP_179268190.1">
    <property type="nucleotide sequence ID" value="NZ_CP058579.1"/>
</dbReference>
<dbReference type="InterPro" id="IPR018391">
    <property type="entry name" value="PQQ_b-propeller_rpt"/>
</dbReference>
<reference evidence="2 3" key="1">
    <citation type="submission" date="2020-06" db="EMBL/GenBank/DDBJ databases">
        <title>NJ-3-1, isolated from saline soil.</title>
        <authorList>
            <person name="Cui H.L."/>
            <person name="Shi X."/>
        </authorList>
    </citation>
    <scope>NUCLEOTIDE SEQUENCE [LARGE SCALE GENOMIC DNA]</scope>
    <source>
        <strain evidence="2 3">NJ-3-1</strain>
    </source>
</reference>
<proteinExistence type="predicted"/>
<dbReference type="EMBL" id="CP058579">
    <property type="protein sequence ID" value="QLG61605.1"/>
    <property type="molecule type" value="Genomic_DNA"/>
</dbReference>
<dbReference type="OrthoDB" id="8638at2157"/>
<dbReference type="SUPFAM" id="SSF50998">
    <property type="entry name" value="Quinoprotein alcohol dehydrogenase-like"/>
    <property type="match status" value="1"/>
</dbReference>
<dbReference type="Proteomes" id="UP000509626">
    <property type="component" value="Chromosome"/>
</dbReference>
<sequence>MGPSGSRRPDRTNSVPLGELEPARTRSLSRRSGVLVVDDAVVTGLADGRVLAVDPGTLATRWTADADGGAVSLAPFDGGVAAGGRDPDGTVRVIDGGTVRWTYAASDDVGGPRVDADGDHPFVVDAVAEGDRLFVAVRRASREGDSRAYSSVVLAFDPAGEVRWRYGSDACVSALSVRDGRLAVAYNRCPGDHDAPAVVLDPVRGTELMRWGVGTSPDERRVGDVALLPEGVVAIDYGDHRGYVLDGDGTTRWRADLATPREVDGETVYAHPTAVHGAEAGVAFVTGSTYPRAAESLHPHEHRIRCFSPAGEHRRGADVRGLTRELGVDGGLVLVPSAQNMWTRDPRTHGFQLFDLVDGEVAAPSTEGIVTAASLSDGRFAAVEEPIRYHDEAVTRGAYRLHVGRVPEGR</sequence>
<dbReference type="SMART" id="SM00564">
    <property type="entry name" value="PQQ"/>
    <property type="match status" value="3"/>
</dbReference>
<organism evidence="2 3">
    <name type="scientific">Halorarum salinum</name>
    <dbReference type="NCBI Taxonomy" id="2743089"/>
    <lineage>
        <taxon>Archaea</taxon>
        <taxon>Methanobacteriati</taxon>
        <taxon>Methanobacteriota</taxon>
        <taxon>Stenosarchaea group</taxon>
        <taxon>Halobacteria</taxon>
        <taxon>Halobacteriales</taxon>
        <taxon>Haloferacaceae</taxon>
        <taxon>Halorarum</taxon>
    </lineage>
</organism>
<dbReference type="Gene3D" id="2.130.10.10">
    <property type="entry name" value="YVTN repeat-like/Quinoprotein amine dehydrogenase"/>
    <property type="match status" value="1"/>
</dbReference>
<name>A0A7D5QJS4_9EURY</name>
<protein>
    <submittedName>
        <fullName evidence="2">PQQ-like beta-propeller repeat protein</fullName>
    </submittedName>
</protein>
<keyword evidence="3" id="KW-1185">Reference proteome</keyword>
<gene>
    <name evidence="2" type="ORF">HUG12_07650</name>
</gene>
<feature type="region of interest" description="Disordered" evidence="1">
    <location>
        <begin position="1"/>
        <end position="24"/>
    </location>
</feature>
<evidence type="ECO:0000256" key="1">
    <source>
        <dbReference type="SAM" id="MobiDB-lite"/>
    </source>
</evidence>